<reference evidence="6" key="1">
    <citation type="submission" date="2021-03" db="EMBL/GenBank/DDBJ databases">
        <title>Draft genome sequence of rust myrtle Austropuccinia psidii MF-1, a brazilian biotype.</title>
        <authorList>
            <person name="Quecine M.C."/>
            <person name="Pachon D.M.R."/>
            <person name="Bonatelli M.L."/>
            <person name="Correr F.H."/>
            <person name="Franceschini L.M."/>
            <person name="Leite T.F."/>
            <person name="Margarido G.R.A."/>
            <person name="Almeida C.A."/>
            <person name="Ferrarezi J.A."/>
            <person name="Labate C.A."/>
        </authorList>
    </citation>
    <scope>NUCLEOTIDE SEQUENCE</scope>
    <source>
        <strain evidence="6">MF-1</strain>
    </source>
</reference>
<feature type="region of interest" description="Disordered" evidence="5">
    <location>
        <begin position="570"/>
        <end position="594"/>
    </location>
</feature>
<dbReference type="SUPFAM" id="SSF50978">
    <property type="entry name" value="WD40 repeat-like"/>
    <property type="match status" value="1"/>
</dbReference>
<evidence type="ECO:0000313" key="6">
    <source>
        <dbReference type="EMBL" id="MBW0555760.1"/>
    </source>
</evidence>
<evidence type="ECO:0000313" key="7">
    <source>
        <dbReference type="Proteomes" id="UP000765509"/>
    </source>
</evidence>
<feature type="region of interest" description="Disordered" evidence="5">
    <location>
        <begin position="300"/>
        <end position="322"/>
    </location>
</feature>
<keyword evidence="7" id="KW-1185">Reference proteome</keyword>
<evidence type="ECO:0000256" key="1">
    <source>
        <dbReference type="ARBA" id="ARBA00022553"/>
    </source>
</evidence>
<dbReference type="Proteomes" id="UP000765509">
    <property type="component" value="Unassembled WGS sequence"/>
</dbReference>
<dbReference type="PANTHER" id="PTHR14091">
    <property type="entry name" value="PERIODIC TRYPTOPHAN PROTEIN 1"/>
    <property type="match status" value="1"/>
</dbReference>
<dbReference type="InterPro" id="IPR015943">
    <property type="entry name" value="WD40/YVTN_repeat-like_dom_sf"/>
</dbReference>
<feature type="repeat" description="WD" evidence="4">
    <location>
        <begin position="464"/>
        <end position="499"/>
    </location>
</feature>
<comment type="caution">
    <text evidence="6">The sequence shown here is derived from an EMBL/GenBank/DDBJ whole genome shotgun (WGS) entry which is preliminary data.</text>
</comment>
<dbReference type="SMART" id="SM00320">
    <property type="entry name" value="WD40"/>
    <property type="match status" value="5"/>
</dbReference>
<accession>A0A9Q3J5P5</accession>
<keyword evidence="3" id="KW-0677">Repeat</keyword>
<evidence type="ECO:0000256" key="4">
    <source>
        <dbReference type="PROSITE-ProRule" id="PRU00221"/>
    </source>
</evidence>
<dbReference type="AlphaFoldDB" id="A0A9Q3J5P5"/>
<dbReference type="OrthoDB" id="270624at2759"/>
<evidence type="ECO:0000256" key="2">
    <source>
        <dbReference type="ARBA" id="ARBA00022574"/>
    </source>
</evidence>
<proteinExistence type="predicted"/>
<keyword evidence="1" id="KW-0597">Phosphoprotein</keyword>
<dbReference type="EMBL" id="AVOT02062866">
    <property type="protein sequence ID" value="MBW0555760.1"/>
    <property type="molecule type" value="Genomic_DNA"/>
</dbReference>
<dbReference type="InterPro" id="IPR044285">
    <property type="entry name" value="PWP1"/>
</dbReference>
<keyword evidence="2 4" id="KW-0853">WD repeat</keyword>
<feature type="region of interest" description="Disordered" evidence="5">
    <location>
        <begin position="56"/>
        <end position="111"/>
    </location>
</feature>
<protein>
    <recommendedName>
        <fullName evidence="8">Periodic tryptophan protein 1 homolog</fullName>
    </recommendedName>
</protein>
<dbReference type="GO" id="GO:0005634">
    <property type="term" value="C:nucleus"/>
    <property type="evidence" value="ECO:0007669"/>
    <property type="project" value="TreeGrafter"/>
</dbReference>
<organism evidence="6 7">
    <name type="scientific">Austropuccinia psidii MF-1</name>
    <dbReference type="NCBI Taxonomy" id="1389203"/>
    <lineage>
        <taxon>Eukaryota</taxon>
        <taxon>Fungi</taxon>
        <taxon>Dikarya</taxon>
        <taxon>Basidiomycota</taxon>
        <taxon>Pucciniomycotina</taxon>
        <taxon>Pucciniomycetes</taxon>
        <taxon>Pucciniales</taxon>
        <taxon>Sphaerophragmiaceae</taxon>
        <taxon>Austropuccinia</taxon>
    </lineage>
</organism>
<name>A0A9Q3J5P5_9BASI</name>
<feature type="compositionally biased region" description="Acidic residues" evidence="5">
    <location>
        <begin position="57"/>
        <end position="66"/>
    </location>
</feature>
<dbReference type="PROSITE" id="PS00678">
    <property type="entry name" value="WD_REPEATS_1"/>
    <property type="match status" value="1"/>
</dbReference>
<dbReference type="Gene3D" id="2.130.10.10">
    <property type="entry name" value="YVTN repeat-like/Quinoprotein amine dehydrogenase"/>
    <property type="match status" value="2"/>
</dbReference>
<feature type="compositionally biased region" description="Basic and acidic residues" evidence="5">
    <location>
        <begin position="76"/>
        <end position="87"/>
    </location>
</feature>
<feature type="repeat" description="WD" evidence="4">
    <location>
        <begin position="370"/>
        <end position="403"/>
    </location>
</feature>
<evidence type="ECO:0000256" key="3">
    <source>
        <dbReference type="ARBA" id="ARBA00022737"/>
    </source>
</evidence>
<dbReference type="InterPro" id="IPR001680">
    <property type="entry name" value="WD40_rpt"/>
</dbReference>
<dbReference type="Pfam" id="PF00400">
    <property type="entry name" value="WD40"/>
    <property type="match status" value="3"/>
</dbReference>
<dbReference type="InterPro" id="IPR036322">
    <property type="entry name" value="WD40_repeat_dom_sf"/>
</dbReference>
<gene>
    <name evidence="6" type="ORF">O181_095475</name>
</gene>
<dbReference type="PROSITE" id="PS50082">
    <property type="entry name" value="WD_REPEATS_2"/>
    <property type="match status" value="3"/>
</dbReference>
<dbReference type="PROSITE" id="PS50294">
    <property type="entry name" value="WD_REPEATS_REGION"/>
    <property type="match status" value="3"/>
</dbReference>
<dbReference type="InterPro" id="IPR020472">
    <property type="entry name" value="WD40_PAC1"/>
</dbReference>
<feature type="repeat" description="WD" evidence="4">
    <location>
        <begin position="319"/>
        <end position="354"/>
    </location>
</feature>
<dbReference type="InterPro" id="IPR019775">
    <property type="entry name" value="WD40_repeat_CS"/>
</dbReference>
<evidence type="ECO:0008006" key="8">
    <source>
        <dbReference type="Google" id="ProtNLM"/>
    </source>
</evidence>
<feature type="compositionally biased region" description="Acidic residues" evidence="5">
    <location>
        <begin position="88"/>
        <end position="98"/>
    </location>
</feature>
<dbReference type="GO" id="GO:0006364">
    <property type="term" value="P:rRNA processing"/>
    <property type="evidence" value="ECO:0007669"/>
    <property type="project" value="InterPro"/>
</dbReference>
<dbReference type="PANTHER" id="PTHR14091:SF0">
    <property type="entry name" value="PERIODIC TRYPTOPHAN PROTEIN 1 HOMOLOG"/>
    <property type="match status" value="1"/>
</dbReference>
<dbReference type="PRINTS" id="PR00320">
    <property type="entry name" value="GPROTEINBRPT"/>
</dbReference>
<sequence>MASLISSTVWVRRGIAAQDPKRYTLDENELERVSRLAGNRLTQVKEELIQAQNQAEESIDLDDMIGDGENGQGAQDKGEMSSVRDDKTTDDEWTDEEKSEQGMDMDTGNDEACHGKKVEQVADDLALYNLDDYDKEESKGVSMGAFSNIKGLEFYENPSQDPYVTLDDADELEEREELEIYPTDNLLVAAKTEDDVSQLEIYVYDQSQENLYVHHDILLPAMPLCLEWIDFTPAGLDCEDSARKGNFIAVGTMDPEIEIWSLDIIDGLYPNAILGQANSPRDESQAHRANGPLLECKSLKKKKKKKTSSRADPASLLSPSHHTSSVLSLSHNKLVRNLLLSSSADTTVKLWDLNLAPSSACSTFSAIRSFNLHQDKVQTAQWNPQEPSVVISGGWDRLVKVWDSRNCQEGVQVKVESDVECIRWNPFEPNAFLVTLDNGHIQSYDSRMLPRFTESPESKALWTLSAHDSAVSAMDVSSVIPGLFVTGGLDRMVKVWNLEDKVGLPQLSMVVNRDLNVGKVFSVGFCPDDAMTVAVAGSEGTLQIWDLGTNHGVRAIFGDRLKQYANIEPSARKTDSGGGVIGLKNDSETDEEED</sequence>
<evidence type="ECO:0000256" key="5">
    <source>
        <dbReference type="SAM" id="MobiDB-lite"/>
    </source>
</evidence>